<keyword evidence="1" id="KW-0472">Membrane</keyword>
<organism evidence="2">
    <name type="scientific">marine sediment metagenome</name>
    <dbReference type="NCBI Taxonomy" id="412755"/>
    <lineage>
        <taxon>unclassified sequences</taxon>
        <taxon>metagenomes</taxon>
        <taxon>ecological metagenomes</taxon>
    </lineage>
</organism>
<dbReference type="EMBL" id="LAZR01005260">
    <property type="protein sequence ID" value="KKN01442.1"/>
    <property type="molecule type" value="Genomic_DNA"/>
</dbReference>
<comment type="caution">
    <text evidence="2">The sequence shown here is derived from an EMBL/GenBank/DDBJ whole genome shotgun (WGS) entry which is preliminary data.</text>
</comment>
<evidence type="ECO:0000313" key="2">
    <source>
        <dbReference type="EMBL" id="KKN01442.1"/>
    </source>
</evidence>
<name>A0A0F9MPU5_9ZZZZ</name>
<proteinExistence type="predicted"/>
<reference evidence="2" key="1">
    <citation type="journal article" date="2015" name="Nature">
        <title>Complex archaea that bridge the gap between prokaryotes and eukaryotes.</title>
        <authorList>
            <person name="Spang A."/>
            <person name="Saw J.H."/>
            <person name="Jorgensen S.L."/>
            <person name="Zaremba-Niedzwiedzka K."/>
            <person name="Martijn J."/>
            <person name="Lind A.E."/>
            <person name="van Eijk R."/>
            <person name="Schleper C."/>
            <person name="Guy L."/>
            <person name="Ettema T.J."/>
        </authorList>
    </citation>
    <scope>NUCLEOTIDE SEQUENCE</scope>
</reference>
<protein>
    <submittedName>
        <fullName evidence="2">Uncharacterized protein</fullName>
    </submittedName>
</protein>
<gene>
    <name evidence="2" type="ORF">LCGC14_1127680</name>
</gene>
<keyword evidence="1" id="KW-0812">Transmembrane</keyword>
<keyword evidence="1" id="KW-1133">Transmembrane helix</keyword>
<feature type="transmembrane region" description="Helical" evidence="1">
    <location>
        <begin position="6"/>
        <end position="27"/>
    </location>
</feature>
<dbReference type="AlphaFoldDB" id="A0A0F9MPU5"/>
<sequence length="82" mass="9391">MSRPQIWTTIGLSFVLILTLILAVFVYKSYSIPPTFSEFSIEGEFIIETDSYSSVIINKISGRTDNRIIDWLISTLEEDAQR</sequence>
<evidence type="ECO:0000256" key="1">
    <source>
        <dbReference type="SAM" id="Phobius"/>
    </source>
</evidence>
<accession>A0A0F9MPU5</accession>